<evidence type="ECO:0000259" key="7">
    <source>
        <dbReference type="PROSITE" id="PS50076"/>
    </source>
</evidence>
<dbReference type="GO" id="GO:0042026">
    <property type="term" value="P:protein refolding"/>
    <property type="evidence" value="ECO:0007669"/>
    <property type="project" value="TreeGrafter"/>
</dbReference>
<dbReference type="PROSITE" id="PS00636">
    <property type="entry name" value="DNAJ_1"/>
    <property type="match status" value="1"/>
</dbReference>
<evidence type="ECO:0000256" key="5">
    <source>
        <dbReference type="ARBA" id="ARBA00023186"/>
    </source>
</evidence>
<dbReference type="CDD" id="cd10747">
    <property type="entry name" value="DnaJ_C"/>
    <property type="match status" value="1"/>
</dbReference>
<dbReference type="Gene3D" id="1.10.287.110">
    <property type="entry name" value="DnaJ domain"/>
    <property type="match status" value="1"/>
</dbReference>
<dbReference type="GO" id="GO:0005737">
    <property type="term" value="C:cytoplasm"/>
    <property type="evidence" value="ECO:0007669"/>
    <property type="project" value="TreeGrafter"/>
</dbReference>
<keyword evidence="3 6" id="KW-0863">Zinc-finger</keyword>
<name>A0AAW1M723_SAPOF</name>
<dbReference type="SUPFAM" id="SSF57938">
    <property type="entry name" value="DnaJ/Hsp40 cysteine-rich domain"/>
    <property type="match status" value="1"/>
</dbReference>
<dbReference type="InterPro" id="IPR018253">
    <property type="entry name" value="DnaJ_domain_CS"/>
</dbReference>
<dbReference type="InterPro" id="IPR001305">
    <property type="entry name" value="HSP_DnaJ_Cys-rich_dom"/>
</dbReference>
<dbReference type="InterPro" id="IPR008971">
    <property type="entry name" value="HSP40/DnaJ_pept-bd"/>
</dbReference>
<sequence>MYSRRAVQQLFHFRHVLRQSPQACRSICTVLNYISNNQRVPVRSSCPGISGQRVLDNGLQLGALHGKLGAVRQIHGSAALSKDFYDILGVSRNASQPEIKKAFYGLAKKHHPDMNKDDPDAEKKFQEINKAYEVLKDDQERAAYDQLGHDAYVQGKEAGSAGSYQNGFSSWEDIFGGFKGAKDPFDIFGNVFTQRKGEDVKLILELSFMEAVQGCSKTMSFKTSLPCEACGGAGVPPGTKPETCIQCKGKGMMFMQRGPIAMQTTCMSCGGSGKIYTVHCKSCNGNRVVQGTKTVRLDIVPGVANEETIKVSRSGGADPDGYGPGDLYVMIKVREDPVFRREGSDIHVDSMLSITQAILGGTIQVPTLTGDVVLKVRPGTQPGQKVVLKKKGIKARGSASFGDQFVHFNVSIPSTLTPRQRELIEEFAKEEQGDCDKRAAASTSR</sequence>
<dbReference type="SMART" id="SM00271">
    <property type="entry name" value="DnaJ"/>
    <property type="match status" value="1"/>
</dbReference>
<keyword evidence="1 6" id="KW-0479">Metal-binding</keyword>
<dbReference type="InterPro" id="IPR036410">
    <property type="entry name" value="HSP_DnaJ_Cys-rich_dom_sf"/>
</dbReference>
<evidence type="ECO:0000313" key="9">
    <source>
        <dbReference type="EMBL" id="KAK9740337.1"/>
    </source>
</evidence>
<protein>
    <submittedName>
        <fullName evidence="9">Uncharacterized protein</fullName>
    </submittedName>
</protein>
<dbReference type="Pfam" id="PF01556">
    <property type="entry name" value="DnaJ_C"/>
    <property type="match status" value="1"/>
</dbReference>
<evidence type="ECO:0000256" key="1">
    <source>
        <dbReference type="ARBA" id="ARBA00022723"/>
    </source>
</evidence>
<dbReference type="PANTHER" id="PTHR43096">
    <property type="entry name" value="DNAJ HOMOLOG 1, MITOCHONDRIAL-RELATED"/>
    <property type="match status" value="1"/>
</dbReference>
<dbReference type="Gene3D" id="2.10.230.10">
    <property type="entry name" value="Heat shock protein DnaJ, cysteine-rich domain"/>
    <property type="match status" value="1"/>
</dbReference>
<dbReference type="PROSITE" id="PS51188">
    <property type="entry name" value="ZF_CR"/>
    <property type="match status" value="1"/>
</dbReference>
<dbReference type="AlphaFoldDB" id="A0AAW1M723"/>
<dbReference type="GO" id="GO:0031072">
    <property type="term" value="F:heat shock protein binding"/>
    <property type="evidence" value="ECO:0007669"/>
    <property type="project" value="InterPro"/>
</dbReference>
<dbReference type="InterPro" id="IPR002939">
    <property type="entry name" value="DnaJ_C"/>
</dbReference>
<dbReference type="NCBIfam" id="NF008035">
    <property type="entry name" value="PRK10767.1"/>
    <property type="match status" value="1"/>
</dbReference>
<evidence type="ECO:0000256" key="4">
    <source>
        <dbReference type="ARBA" id="ARBA00022833"/>
    </source>
</evidence>
<organism evidence="9 10">
    <name type="scientific">Saponaria officinalis</name>
    <name type="common">Common soapwort</name>
    <name type="synonym">Lychnis saponaria</name>
    <dbReference type="NCBI Taxonomy" id="3572"/>
    <lineage>
        <taxon>Eukaryota</taxon>
        <taxon>Viridiplantae</taxon>
        <taxon>Streptophyta</taxon>
        <taxon>Embryophyta</taxon>
        <taxon>Tracheophyta</taxon>
        <taxon>Spermatophyta</taxon>
        <taxon>Magnoliopsida</taxon>
        <taxon>eudicotyledons</taxon>
        <taxon>Gunneridae</taxon>
        <taxon>Pentapetalae</taxon>
        <taxon>Caryophyllales</taxon>
        <taxon>Caryophyllaceae</taxon>
        <taxon>Caryophylleae</taxon>
        <taxon>Saponaria</taxon>
    </lineage>
</organism>
<evidence type="ECO:0000313" key="10">
    <source>
        <dbReference type="Proteomes" id="UP001443914"/>
    </source>
</evidence>
<evidence type="ECO:0000259" key="8">
    <source>
        <dbReference type="PROSITE" id="PS51188"/>
    </source>
</evidence>
<evidence type="ECO:0000256" key="2">
    <source>
        <dbReference type="ARBA" id="ARBA00022737"/>
    </source>
</evidence>
<dbReference type="Proteomes" id="UP001443914">
    <property type="component" value="Unassembled WGS sequence"/>
</dbReference>
<dbReference type="InterPro" id="IPR036869">
    <property type="entry name" value="J_dom_sf"/>
</dbReference>
<keyword evidence="10" id="KW-1185">Reference proteome</keyword>
<dbReference type="SUPFAM" id="SSF49493">
    <property type="entry name" value="HSP40/DnaJ peptide-binding domain"/>
    <property type="match status" value="2"/>
</dbReference>
<dbReference type="FunFam" id="2.10.230.10:FF:000002">
    <property type="entry name" value="Molecular chaperone DnaJ"/>
    <property type="match status" value="1"/>
</dbReference>
<dbReference type="HAMAP" id="MF_01152">
    <property type="entry name" value="DnaJ"/>
    <property type="match status" value="1"/>
</dbReference>
<dbReference type="SUPFAM" id="SSF46565">
    <property type="entry name" value="Chaperone J-domain"/>
    <property type="match status" value="1"/>
</dbReference>
<keyword evidence="4 6" id="KW-0862">Zinc</keyword>
<dbReference type="Gene3D" id="2.60.260.20">
    <property type="entry name" value="Urease metallochaperone UreE, N-terminal domain"/>
    <property type="match status" value="2"/>
</dbReference>
<dbReference type="GO" id="GO:0009408">
    <property type="term" value="P:response to heat"/>
    <property type="evidence" value="ECO:0007669"/>
    <property type="project" value="InterPro"/>
</dbReference>
<reference evidence="9 10" key="1">
    <citation type="submission" date="2024-03" db="EMBL/GenBank/DDBJ databases">
        <title>WGS assembly of Saponaria officinalis var. Norfolk2.</title>
        <authorList>
            <person name="Jenkins J."/>
            <person name="Shu S."/>
            <person name="Grimwood J."/>
            <person name="Barry K."/>
            <person name="Goodstein D."/>
            <person name="Schmutz J."/>
            <person name="Leebens-Mack J."/>
            <person name="Osbourn A."/>
        </authorList>
    </citation>
    <scope>NUCLEOTIDE SEQUENCE [LARGE SCALE GENOMIC DNA]</scope>
    <source>
        <strain evidence="10">cv. Norfolk2</strain>
        <strain evidence="9">JIC</strain>
        <tissue evidence="9">Leaf</tissue>
    </source>
</reference>
<dbReference type="CDD" id="cd10719">
    <property type="entry name" value="DnaJ_zf"/>
    <property type="match status" value="1"/>
</dbReference>
<dbReference type="CDD" id="cd06257">
    <property type="entry name" value="DnaJ"/>
    <property type="match status" value="1"/>
</dbReference>
<accession>A0AAW1M723</accession>
<evidence type="ECO:0000256" key="6">
    <source>
        <dbReference type="PROSITE-ProRule" id="PRU00546"/>
    </source>
</evidence>
<gene>
    <name evidence="9" type="ORF">RND81_03G027500</name>
</gene>
<dbReference type="FunFam" id="2.60.260.20:FF:000005">
    <property type="entry name" value="Chaperone protein dnaJ 1, mitochondrial"/>
    <property type="match status" value="1"/>
</dbReference>
<proteinExistence type="inferred from homology"/>
<dbReference type="PANTHER" id="PTHR43096:SF52">
    <property type="entry name" value="DNAJ HOMOLOG 1, MITOCHONDRIAL-RELATED"/>
    <property type="match status" value="1"/>
</dbReference>
<feature type="domain" description="J" evidence="7">
    <location>
        <begin position="83"/>
        <end position="148"/>
    </location>
</feature>
<dbReference type="Pfam" id="PF00684">
    <property type="entry name" value="DnaJ_CXXCXGXG"/>
    <property type="match status" value="1"/>
</dbReference>
<dbReference type="PRINTS" id="PR00625">
    <property type="entry name" value="JDOMAIN"/>
</dbReference>
<feature type="domain" description="CR-type" evidence="8">
    <location>
        <begin position="214"/>
        <end position="292"/>
    </location>
</feature>
<dbReference type="GO" id="GO:0051082">
    <property type="term" value="F:unfolded protein binding"/>
    <property type="evidence" value="ECO:0007669"/>
    <property type="project" value="InterPro"/>
</dbReference>
<dbReference type="Pfam" id="PF00226">
    <property type="entry name" value="DnaJ"/>
    <property type="match status" value="1"/>
</dbReference>
<evidence type="ECO:0000256" key="3">
    <source>
        <dbReference type="ARBA" id="ARBA00022771"/>
    </source>
</evidence>
<keyword evidence="2" id="KW-0677">Repeat</keyword>
<dbReference type="GO" id="GO:0008270">
    <property type="term" value="F:zinc ion binding"/>
    <property type="evidence" value="ECO:0007669"/>
    <property type="project" value="UniProtKB-KW"/>
</dbReference>
<dbReference type="GO" id="GO:0005524">
    <property type="term" value="F:ATP binding"/>
    <property type="evidence" value="ECO:0007669"/>
    <property type="project" value="InterPro"/>
</dbReference>
<dbReference type="EMBL" id="JBDFQZ010000003">
    <property type="protein sequence ID" value="KAK9740338.1"/>
    <property type="molecule type" value="Genomic_DNA"/>
</dbReference>
<comment type="caution">
    <text evidence="9">The sequence shown here is derived from an EMBL/GenBank/DDBJ whole genome shotgun (WGS) entry which is preliminary data.</text>
</comment>
<dbReference type="InterPro" id="IPR012724">
    <property type="entry name" value="DnaJ"/>
</dbReference>
<dbReference type="EMBL" id="JBDFQZ010000003">
    <property type="protein sequence ID" value="KAK9740337.1"/>
    <property type="molecule type" value="Genomic_DNA"/>
</dbReference>
<dbReference type="InterPro" id="IPR001623">
    <property type="entry name" value="DnaJ_domain"/>
</dbReference>
<feature type="zinc finger region" description="CR-type" evidence="6">
    <location>
        <begin position="214"/>
        <end position="292"/>
    </location>
</feature>
<dbReference type="PROSITE" id="PS50076">
    <property type="entry name" value="DNAJ_2"/>
    <property type="match status" value="1"/>
</dbReference>
<keyword evidence="5" id="KW-0143">Chaperone</keyword>